<dbReference type="GO" id="GO:0030313">
    <property type="term" value="C:cell envelope"/>
    <property type="evidence" value="ECO:0007669"/>
    <property type="project" value="UniProtKB-SubCell"/>
</dbReference>
<feature type="chain" id="PRO_5032984077" evidence="4">
    <location>
        <begin position="27"/>
        <end position="344"/>
    </location>
</feature>
<evidence type="ECO:0000256" key="1">
    <source>
        <dbReference type="ARBA" id="ARBA00004196"/>
    </source>
</evidence>
<gene>
    <name evidence="6" type="ORF">HNQ80_002833</name>
</gene>
<dbReference type="Gene3D" id="2.40.50.100">
    <property type="match status" value="1"/>
</dbReference>
<evidence type="ECO:0000256" key="2">
    <source>
        <dbReference type="ARBA" id="ARBA00023054"/>
    </source>
</evidence>
<feature type="signal peptide" evidence="4">
    <location>
        <begin position="1"/>
        <end position="26"/>
    </location>
</feature>
<dbReference type="RefSeq" id="WP_184311256.1">
    <property type="nucleotide sequence ID" value="NZ_JACHEN010000017.1"/>
</dbReference>
<dbReference type="Proteomes" id="UP000579281">
    <property type="component" value="Unassembled WGS sequence"/>
</dbReference>
<feature type="coiled-coil region" evidence="3">
    <location>
        <begin position="185"/>
        <end position="219"/>
    </location>
</feature>
<proteinExistence type="predicted"/>
<accession>A0A841L2W2</accession>
<keyword evidence="2 3" id="KW-0175">Coiled coil</keyword>
<evidence type="ECO:0000256" key="3">
    <source>
        <dbReference type="SAM" id="Coils"/>
    </source>
</evidence>
<evidence type="ECO:0000313" key="6">
    <source>
        <dbReference type="EMBL" id="MBB6216729.1"/>
    </source>
</evidence>
<dbReference type="EMBL" id="JACHEN010000017">
    <property type="protein sequence ID" value="MBB6216729.1"/>
    <property type="molecule type" value="Genomic_DNA"/>
</dbReference>
<dbReference type="InterPro" id="IPR058792">
    <property type="entry name" value="Beta-barrel_RND_2"/>
</dbReference>
<dbReference type="InterPro" id="IPR050465">
    <property type="entry name" value="UPF0194_transport"/>
</dbReference>
<keyword evidence="7" id="KW-1185">Reference proteome</keyword>
<organism evidence="6 7">
    <name type="scientific">Anaerosolibacter carboniphilus</name>
    <dbReference type="NCBI Taxonomy" id="1417629"/>
    <lineage>
        <taxon>Bacteria</taxon>
        <taxon>Bacillati</taxon>
        <taxon>Bacillota</taxon>
        <taxon>Clostridia</taxon>
        <taxon>Peptostreptococcales</taxon>
        <taxon>Thermotaleaceae</taxon>
        <taxon>Anaerosolibacter</taxon>
    </lineage>
</organism>
<evidence type="ECO:0000259" key="5">
    <source>
        <dbReference type="Pfam" id="PF25954"/>
    </source>
</evidence>
<dbReference type="PROSITE" id="PS51257">
    <property type="entry name" value="PROKAR_LIPOPROTEIN"/>
    <property type="match status" value="1"/>
</dbReference>
<evidence type="ECO:0000313" key="7">
    <source>
        <dbReference type="Proteomes" id="UP000579281"/>
    </source>
</evidence>
<dbReference type="Gene3D" id="2.40.30.170">
    <property type="match status" value="1"/>
</dbReference>
<dbReference type="AlphaFoldDB" id="A0A841L2W2"/>
<comment type="caution">
    <text evidence="6">The sequence shown here is derived from an EMBL/GenBank/DDBJ whole genome shotgun (WGS) entry which is preliminary data.</text>
</comment>
<dbReference type="PANTHER" id="PTHR32347">
    <property type="entry name" value="EFFLUX SYSTEM COMPONENT YKNX-RELATED"/>
    <property type="match status" value="1"/>
</dbReference>
<keyword evidence="4" id="KW-0732">Signal</keyword>
<protein>
    <submittedName>
        <fullName evidence="6">Multidrug resistance efflux pump</fullName>
    </submittedName>
</protein>
<name>A0A841L2W2_9FIRM</name>
<feature type="domain" description="CusB-like beta-barrel" evidence="5">
    <location>
        <begin position="267"/>
        <end position="341"/>
    </location>
</feature>
<dbReference type="SUPFAM" id="SSF111369">
    <property type="entry name" value="HlyD-like secretion proteins"/>
    <property type="match status" value="1"/>
</dbReference>
<evidence type="ECO:0000256" key="4">
    <source>
        <dbReference type="SAM" id="SignalP"/>
    </source>
</evidence>
<sequence length="344" mass="38547">MKQRMKRLLIFTLLGALMLAVGCSKKEEKANMDQVEAPKEREMVEAFGIIKAENIKNVMVDFSASVEAVHVQEGQQVKAGDVLITLNMKDYEAALKDKAYKLSIVQLEKNKLQNDLLGDEQNDPNIKKAVNGLKLAEDLYIQAKKDLASQEALLKAGAISQSEFDNFKKTVDTRYKEQEDARYDLENIQKNKKKELDDLKIKNEEIASAAFELQAMQEKSNRGYMQGNTIVADVTNGVVYDIGYQAGDLIDESKKLLSLLDLNTMMVEAEVPEEFIKDVNVGAEVEIIPAANKEKVYKGKVNRIARIAVQKNGETIIPVEISIENNDGFLMPNFNVDVAIQIKK</sequence>
<reference evidence="6 7" key="1">
    <citation type="submission" date="2020-08" db="EMBL/GenBank/DDBJ databases">
        <title>Genomic Encyclopedia of Type Strains, Phase IV (KMG-IV): sequencing the most valuable type-strain genomes for metagenomic binning, comparative biology and taxonomic classification.</title>
        <authorList>
            <person name="Goeker M."/>
        </authorList>
    </citation>
    <scope>NUCLEOTIDE SEQUENCE [LARGE SCALE GENOMIC DNA]</scope>
    <source>
        <strain evidence="6 7">DSM 103526</strain>
    </source>
</reference>
<comment type="subcellular location">
    <subcellularLocation>
        <location evidence="1">Cell envelope</location>
    </subcellularLocation>
</comment>
<dbReference type="Pfam" id="PF25954">
    <property type="entry name" value="Beta-barrel_RND_2"/>
    <property type="match status" value="1"/>
</dbReference>